<evidence type="ECO:0000313" key="3">
    <source>
        <dbReference type="Proteomes" id="UP001066276"/>
    </source>
</evidence>
<comment type="caution">
    <text evidence="2">The sequence shown here is derived from an EMBL/GenBank/DDBJ whole genome shotgun (WGS) entry which is preliminary data.</text>
</comment>
<feature type="compositionally biased region" description="Basic and acidic residues" evidence="1">
    <location>
        <begin position="53"/>
        <end position="81"/>
    </location>
</feature>
<protein>
    <submittedName>
        <fullName evidence="2">Uncharacterized protein</fullName>
    </submittedName>
</protein>
<reference evidence="2" key="1">
    <citation type="journal article" date="2022" name="bioRxiv">
        <title>Sequencing and chromosome-scale assembly of the giantPleurodeles waltlgenome.</title>
        <authorList>
            <person name="Brown T."/>
            <person name="Elewa A."/>
            <person name="Iarovenko S."/>
            <person name="Subramanian E."/>
            <person name="Araus A.J."/>
            <person name="Petzold A."/>
            <person name="Susuki M."/>
            <person name="Suzuki K.-i.T."/>
            <person name="Hayashi T."/>
            <person name="Toyoda A."/>
            <person name="Oliveira C."/>
            <person name="Osipova E."/>
            <person name="Leigh N.D."/>
            <person name="Simon A."/>
            <person name="Yun M.H."/>
        </authorList>
    </citation>
    <scope>NUCLEOTIDE SEQUENCE</scope>
    <source>
        <strain evidence="2">20211129_DDA</strain>
        <tissue evidence="2">Liver</tissue>
    </source>
</reference>
<feature type="region of interest" description="Disordered" evidence="1">
    <location>
        <begin position="22"/>
        <end position="98"/>
    </location>
</feature>
<organism evidence="2 3">
    <name type="scientific">Pleurodeles waltl</name>
    <name type="common">Iberian ribbed newt</name>
    <dbReference type="NCBI Taxonomy" id="8319"/>
    <lineage>
        <taxon>Eukaryota</taxon>
        <taxon>Metazoa</taxon>
        <taxon>Chordata</taxon>
        <taxon>Craniata</taxon>
        <taxon>Vertebrata</taxon>
        <taxon>Euteleostomi</taxon>
        <taxon>Amphibia</taxon>
        <taxon>Batrachia</taxon>
        <taxon>Caudata</taxon>
        <taxon>Salamandroidea</taxon>
        <taxon>Salamandridae</taxon>
        <taxon>Pleurodelinae</taxon>
        <taxon>Pleurodeles</taxon>
    </lineage>
</organism>
<gene>
    <name evidence="2" type="ORF">NDU88_001146</name>
</gene>
<proteinExistence type="predicted"/>
<evidence type="ECO:0000313" key="2">
    <source>
        <dbReference type="EMBL" id="KAJ1148309.1"/>
    </source>
</evidence>
<keyword evidence="3" id="KW-1185">Reference proteome</keyword>
<dbReference type="Proteomes" id="UP001066276">
    <property type="component" value="Chromosome 5"/>
</dbReference>
<name>A0AAV7RAS2_PLEWA</name>
<dbReference type="AlphaFoldDB" id="A0AAV7RAS2"/>
<accession>A0AAV7RAS2</accession>
<evidence type="ECO:0000256" key="1">
    <source>
        <dbReference type="SAM" id="MobiDB-lite"/>
    </source>
</evidence>
<dbReference type="EMBL" id="JANPWB010000009">
    <property type="protein sequence ID" value="KAJ1148309.1"/>
    <property type="molecule type" value="Genomic_DNA"/>
</dbReference>
<feature type="compositionally biased region" description="Basic and acidic residues" evidence="1">
    <location>
        <begin position="25"/>
        <end position="41"/>
    </location>
</feature>
<sequence>MNTRVLILHRYTRVLALHVPRRRHARDDEWRARRHEDTLAEREEDGAVSQSRRHLEAPGHRAKGRLKEKEDRRGALADAGRRIPTAHNQRVLDDISVG</sequence>